<sequence>MVKGMFSGCICCFNEIDTDDILIGCKGTNECLCLEEKCCIAANEEPHPIGLISEDNFILKLGLPCCTCGIKIPDVLCMGMSKCLCCRSAQAFPFKDPVNGPVCAICFLSLAPEVGFLKPAPGAGSSPAGAPPVAEMHR</sequence>
<name>A0A7S3MKD8_9SPIT</name>
<dbReference type="AlphaFoldDB" id="A0A7S3MKD8"/>
<organism evidence="1">
    <name type="scientific">Favella ehrenbergii</name>
    <dbReference type="NCBI Taxonomy" id="182087"/>
    <lineage>
        <taxon>Eukaryota</taxon>
        <taxon>Sar</taxon>
        <taxon>Alveolata</taxon>
        <taxon>Ciliophora</taxon>
        <taxon>Intramacronucleata</taxon>
        <taxon>Spirotrichea</taxon>
        <taxon>Choreotrichia</taxon>
        <taxon>Tintinnida</taxon>
        <taxon>Xystonellidae</taxon>
        <taxon>Favella</taxon>
    </lineage>
</organism>
<reference evidence="1" key="1">
    <citation type="submission" date="2021-01" db="EMBL/GenBank/DDBJ databases">
        <authorList>
            <person name="Corre E."/>
            <person name="Pelletier E."/>
            <person name="Niang G."/>
            <person name="Scheremetjew M."/>
            <person name="Finn R."/>
            <person name="Kale V."/>
            <person name="Holt S."/>
            <person name="Cochrane G."/>
            <person name="Meng A."/>
            <person name="Brown T."/>
            <person name="Cohen L."/>
        </authorList>
    </citation>
    <scope>NUCLEOTIDE SEQUENCE</scope>
    <source>
        <strain evidence="1">Fehren 1</strain>
    </source>
</reference>
<accession>A0A7S3MKD8</accession>
<protein>
    <submittedName>
        <fullName evidence="1">Uncharacterized protein</fullName>
    </submittedName>
</protein>
<evidence type="ECO:0000313" key="1">
    <source>
        <dbReference type="EMBL" id="CAE0309941.1"/>
    </source>
</evidence>
<proteinExistence type="predicted"/>
<gene>
    <name evidence="1" type="ORF">FEHR0123_LOCUS4857</name>
</gene>
<dbReference type="EMBL" id="HBIE01015679">
    <property type="protein sequence ID" value="CAE0309941.1"/>
    <property type="molecule type" value="Transcribed_RNA"/>
</dbReference>